<dbReference type="Gene3D" id="3.40.30.10">
    <property type="entry name" value="Glutaredoxin"/>
    <property type="match status" value="1"/>
</dbReference>
<sequence length="278" mass="29639">MSEDKKNFFNSLEPKSALIVGLISGILVLCTIGFIVMSALFLSGNLGSCGGDEMLSLTDSVLAGGEQASADVPKTDKPTVELFVMSYCPYGLQMEKAFLPVMDLLKDEATMDIKFVSYAMHGKKEIDENTRQYCIQKEQNGKFLDYMECFTGKDDSAGCLKASGIDEAKMNACVAKSDKDFGITAQYNDQASWLSGQFPIYPVHEELNEQYGVQGSPTLVINGVEANASRSPEAIKQVVCSSFKTPPDLCKQILSNSAAGAGFGNTAGTADASAGCGG</sequence>
<gene>
    <name evidence="2" type="ORF">COU29_03305</name>
</gene>
<keyword evidence="1" id="KW-0812">Transmembrane</keyword>
<proteinExistence type="predicted"/>
<dbReference type="AlphaFoldDB" id="A0A2M6W653"/>
<dbReference type="EMBL" id="PFBV01000004">
    <property type="protein sequence ID" value="PIT88268.1"/>
    <property type="molecule type" value="Genomic_DNA"/>
</dbReference>
<evidence type="ECO:0000256" key="1">
    <source>
        <dbReference type="SAM" id="Phobius"/>
    </source>
</evidence>
<name>A0A2M6W653_9BACT</name>
<dbReference type="InterPro" id="IPR036249">
    <property type="entry name" value="Thioredoxin-like_sf"/>
</dbReference>
<evidence type="ECO:0000313" key="2">
    <source>
        <dbReference type="EMBL" id="PIT88268.1"/>
    </source>
</evidence>
<keyword evidence="1" id="KW-0472">Membrane</keyword>
<comment type="caution">
    <text evidence="2">The sequence shown here is derived from an EMBL/GenBank/DDBJ whole genome shotgun (WGS) entry which is preliminary data.</text>
</comment>
<evidence type="ECO:0008006" key="4">
    <source>
        <dbReference type="Google" id="ProtNLM"/>
    </source>
</evidence>
<reference evidence="3" key="1">
    <citation type="submission" date="2017-09" db="EMBL/GenBank/DDBJ databases">
        <title>Depth-based differentiation of microbial function through sediment-hosted aquifers and enrichment of novel symbionts in the deep terrestrial subsurface.</title>
        <authorList>
            <person name="Probst A.J."/>
            <person name="Ladd B."/>
            <person name="Jarett J.K."/>
            <person name="Geller-Mcgrath D.E."/>
            <person name="Sieber C.M.K."/>
            <person name="Emerson J.B."/>
            <person name="Anantharaman K."/>
            <person name="Thomas B.C."/>
            <person name="Malmstrom R."/>
            <person name="Stieglmeier M."/>
            <person name="Klingl A."/>
            <person name="Woyke T."/>
            <person name="Ryan C.M."/>
            <person name="Banfield J.F."/>
        </authorList>
    </citation>
    <scope>NUCLEOTIDE SEQUENCE [LARGE SCALE GENOMIC DNA]</scope>
</reference>
<dbReference type="SUPFAM" id="SSF52833">
    <property type="entry name" value="Thioredoxin-like"/>
    <property type="match status" value="1"/>
</dbReference>
<protein>
    <recommendedName>
        <fullName evidence="4">Thioredoxin-like fold domain-containing protein</fullName>
    </recommendedName>
</protein>
<evidence type="ECO:0000313" key="3">
    <source>
        <dbReference type="Proteomes" id="UP000231426"/>
    </source>
</evidence>
<feature type="transmembrane region" description="Helical" evidence="1">
    <location>
        <begin position="20"/>
        <end position="42"/>
    </location>
</feature>
<dbReference type="Proteomes" id="UP000231426">
    <property type="component" value="Unassembled WGS sequence"/>
</dbReference>
<organism evidence="2 3">
    <name type="scientific">Candidatus Magasanikbacteria bacterium CG10_big_fil_rev_8_21_14_0_10_36_32</name>
    <dbReference type="NCBI Taxonomy" id="1974646"/>
    <lineage>
        <taxon>Bacteria</taxon>
        <taxon>Candidatus Magasanikiibacteriota</taxon>
    </lineage>
</organism>
<keyword evidence="1" id="KW-1133">Transmembrane helix</keyword>
<accession>A0A2M6W653</accession>